<dbReference type="HAMAP" id="MF_00902">
    <property type="entry name" value="TatC"/>
    <property type="match status" value="1"/>
</dbReference>
<comment type="function">
    <text evidence="5">Part of the twin-arginine translocation (Tat) system that transports large folded proteins containing a characteristic twin-arginine motif in their signal peptide across membranes.</text>
</comment>
<dbReference type="Pfam" id="PF00902">
    <property type="entry name" value="TatC"/>
    <property type="match status" value="1"/>
</dbReference>
<keyword evidence="5" id="KW-0813">Transport</keyword>
<keyword evidence="7" id="KW-1185">Reference proteome</keyword>
<feature type="transmembrane region" description="Helical" evidence="5">
    <location>
        <begin position="20"/>
        <end position="37"/>
    </location>
</feature>
<comment type="subunit">
    <text evidence="5">Forms a complex with TatA.</text>
</comment>
<dbReference type="PRINTS" id="PR01840">
    <property type="entry name" value="TATCFAMILY"/>
</dbReference>
<gene>
    <name evidence="5 6" type="primary">tatC</name>
    <name evidence="6" type="ORF">ACFQPF_01365</name>
</gene>
<keyword evidence="5" id="KW-0653">Protein transport</keyword>
<dbReference type="EMBL" id="JBHTCP010000002">
    <property type="protein sequence ID" value="MFC7370327.1"/>
    <property type="molecule type" value="Genomic_DNA"/>
</dbReference>
<evidence type="ECO:0000256" key="1">
    <source>
        <dbReference type="ARBA" id="ARBA00004141"/>
    </source>
</evidence>
<evidence type="ECO:0000256" key="4">
    <source>
        <dbReference type="ARBA" id="ARBA00023136"/>
    </source>
</evidence>
<keyword evidence="5" id="KW-1003">Cell membrane</keyword>
<comment type="caution">
    <text evidence="6">The sequence shown here is derived from an EMBL/GenBank/DDBJ whole genome shotgun (WGS) entry which is preliminary data.</text>
</comment>
<evidence type="ECO:0000313" key="6">
    <source>
        <dbReference type="EMBL" id="MFC7370327.1"/>
    </source>
</evidence>
<dbReference type="PANTHER" id="PTHR30371:SF4">
    <property type="entry name" value="SEC-INDEPENDENT PROTEIN TRANSLOCASE PROTEIN TATCD"/>
    <property type="match status" value="1"/>
</dbReference>
<proteinExistence type="inferred from homology"/>
<keyword evidence="3 5" id="KW-1133">Transmembrane helix</keyword>
<feature type="transmembrane region" description="Helical" evidence="5">
    <location>
        <begin position="188"/>
        <end position="205"/>
    </location>
</feature>
<dbReference type="InterPro" id="IPR002033">
    <property type="entry name" value="TatC"/>
</dbReference>
<evidence type="ECO:0000313" key="7">
    <source>
        <dbReference type="Proteomes" id="UP001596549"/>
    </source>
</evidence>
<keyword evidence="2 5" id="KW-0812">Transmembrane</keyword>
<comment type="similarity">
    <text evidence="5">Belongs to the TatC family.</text>
</comment>
<feature type="transmembrane region" description="Helical" evidence="5">
    <location>
        <begin position="103"/>
        <end position="127"/>
    </location>
</feature>
<protein>
    <recommendedName>
        <fullName evidence="5">Sec-independent protein translocase protein TatC</fullName>
    </recommendedName>
</protein>
<reference evidence="7" key="1">
    <citation type="journal article" date="2019" name="Int. J. Syst. Evol. Microbiol.">
        <title>The Global Catalogue of Microorganisms (GCM) 10K type strain sequencing project: providing services to taxonomists for standard genome sequencing and annotation.</title>
        <authorList>
            <consortium name="The Broad Institute Genomics Platform"/>
            <consortium name="The Broad Institute Genome Sequencing Center for Infectious Disease"/>
            <person name="Wu L."/>
            <person name="Ma J."/>
        </authorList>
    </citation>
    <scope>NUCLEOTIDE SEQUENCE [LARGE SCALE GENOMIC DNA]</scope>
    <source>
        <strain evidence="7">NBRC 106396</strain>
    </source>
</reference>
<feature type="transmembrane region" description="Helical" evidence="5">
    <location>
        <begin position="147"/>
        <end position="176"/>
    </location>
</feature>
<sequence>MNDNEMMLTEHLGELRKRILITLGAFLVFFSFAFYFVEDIYNWLIRDLDQKLAILGPSDILWVYFMISGVAAIALTIPIAAYQTWLFVKPALGKKEQRITLSYIPALFLLFISGLSFGYFVVYPMVLQFLMKLSAGHFEVFFTSEKYFSFVVNLTLPFGFLFEIPLIVMFLTSIGILNPVMLAKSRKIAYFGLILVSITITPPDFVSDFLVTIPLLFLYEVSITISKIMYKKKQKLMQAEAAEFERAS</sequence>
<dbReference type="InterPro" id="IPR019820">
    <property type="entry name" value="Sec-indep_translocase_CS"/>
</dbReference>
<dbReference type="RefSeq" id="WP_379745377.1">
    <property type="nucleotide sequence ID" value="NZ_JBHTCP010000002.1"/>
</dbReference>
<keyword evidence="4 5" id="KW-0472">Membrane</keyword>
<evidence type="ECO:0000256" key="2">
    <source>
        <dbReference type="ARBA" id="ARBA00022692"/>
    </source>
</evidence>
<evidence type="ECO:0000256" key="5">
    <source>
        <dbReference type="HAMAP-Rule" id="MF_00902"/>
    </source>
</evidence>
<dbReference type="PROSITE" id="PS01218">
    <property type="entry name" value="TATC"/>
    <property type="match status" value="1"/>
</dbReference>
<feature type="transmembrane region" description="Helical" evidence="5">
    <location>
        <begin position="211"/>
        <end position="230"/>
    </location>
</feature>
<dbReference type="Proteomes" id="UP001596549">
    <property type="component" value="Unassembled WGS sequence"/>
</dbReference>
<evidence type="ECO:0000256" key="3">
    <source>
        <dbReference type="ARBA" id="ARBA00022989"/>
    </source>
</evidence>
<dbReference type="NCBIfam" id="TIGR00945">
    <property type="entry name" value="tatC"/>
    <property type="match status" value="1"/>
</dbReference>
<keyword evidence="5" id="KW-0811">Translocation</keyword>
<feature type="transmembrane region" description="Helical" evidence="5">
    <location>
        <begin position="61"/>
        <end position="82"/>
    </location>
</feature>
<name>A0ABW2NM20_9BACL</name>
<comment type="subcellular location">
    <subcellularLocation>
        <location evidence="5">Cell membrane</location>
        <topology evidence="5">Multi-pass membrane protein</topology>
    </subcellularLocation>
    <subcellularLocation>
        <location evidence="1">Membrane</location>
        <topology evidence="1">Multi-pass membrane protein</topology>
    </subcellularLocation>
</comment>
<organism evidence="6 7">
    <name type="scientific">Fictibacillus iocasae</name>
    <dbReference type="NCBI Taxonomy" id="2715437"/>
    <lineage>
        <taxon>Bacteria</taxon>
        <taxon>Bacillati</taxon>
        <taxon>Bacillota</taxon>
        <taxon>Bacilli</taxon>
        <taxon>Bacillales</taxon>
        <taxon>Fictibacillaceae</taxon>
        <taxon>Fictibacillus</taxon>
    </lineage>
</organism>
<accession>A0ABW2NM20</accession>
<dbReference type="PANTHER" id="PTHR30371">
    <property type="entry name" value="SEC-INDEPENDENT PROTEIN TRANSLOCASE PROTEIN TATC"/>
    <property type="match status" value="1"/>
</dbReference>